<gene>
    <name evidence="1" type="ORF">E2C01_030290</name>
</gene>
<dbReference type="EMBL" id="VSRR010003616">
    <property type="protein sequence ID" value="MPC36823.1"/>
    <property type="molecule type" value="Genomic_DNA"/>
</dbReference>
<evidence type="ECO:0000313" key="1">
    <source>
        <dbReference type="EMBL" id="MPC36823.1"/>
    </source>
</evidence>
<evidence type="ECO:0000313" key="2">
    <source>
        <dbReference type="Proteomes" id="UP000324222"/>
    </source>
</evidence>
<protein>
    <submittedName>
        <fullName evidence="1">Uncharacterized protein</fullName>
    </submittedName>
</protein>
<comment type="caution">
    <text evidence="1">The sequence shown here is derived from an EMBL/GenBank/DDBJ whole genome shotgun (WGS) entry which is preliminary data.</text>
</comment>
<sequence length="85" mass="9638">MQGLVVAGFGRFNLYKTVPRNLRATSLPSFQVFMDAIYRQEVALTLLKFLGSSSRSARDRWGASQSQRSCCVRSLTQQIQTQKIH</sequence>
<proteinExistence type="predicted"/>
<organism evidence="1 2">
    <name type="scientific">Portunus trituberculatus</name>
    <name type="common">Swimming crab</name>
    <name type="synonym">Neptunus trituberculatus</name>
    <dbReference type="NCBI Taxonomy" id="210409"/>
    <lineage>
        <taxon>Eukaryota</taxon>
        <taxon>Metazoa</taxon>
        <taxon>Ecdysozoa</taxon>
        <taxon>Arthropoda</taxon>
        <taxon>Crustacea</taxon>
        <taxon>Multicrustacea</taxon>
        <taxon>Malacostraca</taxon>
        <taxon>Eumalacostraca</taxon>
        <taxon>Eucarida</taxon>
        <taxon>Decapoda</taxon>
        <taxon>Pleocyemata</taxon>
        <taxon>Brachyura</taxon>
        <taxon>Eubrachyura</taxon>
        <taxon>Portunoidea</taxon>
        <taxon>Portunidae</taxon>
        <taxon>Portuninae</taxon>
        <taxon>Portunus</taxon>
    </lineage>
</organism>
<reference evidence="1 2" key="1">
    <citation type="submission" date="2019-05" db="EMBL/GenBank/DDBJ databases">
        <title>Another draft genome of Portunus trituberculatus and its Hox gene families provides insights of decapod evolution.</title>
        <authorList>
            <person name="Jeong J.-H."/>
            <person name="Song I."/>
            <person name="Kim S."/>
            <person name="Choi T."/>
            <person name="Kim D."/>
            <person name="Ryu S."/>
            <person name="Kim W."/>
        </authorList>
    </citation>
    <scope>NUCLEOTIDE SEQUENCE [LARGE SCALE GENOMIC DNA]</scope>
    <source>
        <tissue evidence="1">Muscle</tissue>
    </source>
</reference>
<keyword evidence="2" id="KW-1185">Reference proteome</keyword>
<dbReference type="AlphaFoldDB" id="A0A5B7EVA8"/>
<name>A0A5B7EVA8_PORTR</name>
<accession>A0A5B7EVA8</accession>
<dbReference type="Proteomes" id="UP000324222">
    <property type="component" value="Unassembled WGS sequence"/>
</dbReference>